<dbReference type="PATRIC" id="fig|467210.3.peg.2529"/>
<reference evidence="2" key="1">
    <citation type="submission" date="2016-01" db="EMBL/GenBank/DDBJ databases">
        <authorList>
            <person name="Mitreva M."/>
            <person name="Pepin K.H."/>
            <person name="Mihindukulasuriya K.A."/>
            <person name="Fulton R."/>
            <person name="Fronick C."/>
            <person name="O'Laughlin M."/>
            <person name="Miner T."/>
            <person name="Herter B."/>
            <person name="Rosa B.A."/>
            <person name="Cordes M."/>
            <person name="Tomlinson C."/>
            <person name="Wollam A."/>
            <person name="Palsikar V.B."/>
            <person name="Mardis E.R."/>
            <person name="Wilson R.K."/>
        </authorList>
    </citation>
    <scope>NUCLEOTIDE SEQUENCE [LARGE SCALE GENOMIC DNA]</scope>
    <source>
        <strain evidence="2">DNF00896</strain>
    </source>
</reference>
<dbReference type="STRING" id="467210.HMPREF1866_02554"/>
<organism evidence="1 2">
    <name type="scientific">Lachnoanaerobaculum saburreum</name>
    <dbReference type="NCBI Taxonomy" id="467210"/>
    <lineage>
        <taxon>Bacteria</taxon>
        <taxon>Bacillati</taxon>
        <taxon>Bacillota</taxon>
        <taxon>Clostridia</taxon>
        <taxon>Lachnospirales</taxon>
        <taxon>Lachnospiraceae</taxon>
        <taxon>Lachnoanaerobaculum</taxon>
    </lineage>
</organism>
<gene>
    <name evidence="1" type="ORF">HMPREF1866_02554</name>
</gene>
<evidence type="ECO:0000313" key="1">
    <source>
        <dbReference type="EMBL" id="KXB53482.1"/>
    </source>
</evidence>
<comment type="caution">
    <text evidence="1">The sequence shown here is derived from an EMBL/GenBank/DDBJ whole genome shotgun (WGS) entry which is preliminary data.</text>
</comment>
<dbReference type="Proteomes" id="UP000070394">
    <property type="component" value="Unassembled WGS sequence"/>
</dbReference>
<evidence type="ECO:0000313" key="2">
    <source>
        <dbReference type="Proteomes" id="UP000070394"/>
    </source>
</evidence>
<dbReference type="EMBL" id="LSDA01000140">
    <property type="protein sequence ID" value="KXB53482.1"/>
    <property type="molecule type" value="Genomic_DNA"/>
</dbReference>
<dbReference type="AlphaFoldDB" id="A0A133ZDF7"/>
<dbReference type="OrthoDB" id="2215391at2"/>
<dbReference type="RefSeq" id="WP_060932110.1">
    <property type="nucleotide sequence ID" value="NZ_KQ959848.1"/>
</dbReference>
<protein>
    <submittedName>
        <fullName evidence="1">Uncharacterized protein</fullName>
    </submittedName>
</protein>
<accession>A0A133ZDF7</accession>
<proteinExistence type="predicted"/>
<sequence length="205" mass="23569">MELIEIIRKDDDFNTLLMRECDICFYKQNQDIAMSENGEIYSMSAKAFAVDGSGGEFVILEDGSVGLISSEGSVGRVADNVKELMGFLLHAGNVFDFSCKYIYKNESILKKFCNGYLSYIREDYKKKGVDFDSIRKSIADRLDITFNPENLYEYAMKFYKAAKREPLFTCKFNYGEDEYTCDGILCDIVGDWERKLMGIRDEEII</sequence>
<name>A0A133ZDF7_9FIRM</name>
<keyword evidence="2" id="KW-1185">Reference proteome</keyword>